<feature type="region of interest" description="Disordered" evidence="4">
    <location>
        <begin position="785"/>
        <end position="812"/>
    </location>
</feature>
<dbReference type="InterPro" id="IPR004087">
    <property type="entry name" value="KH_dom"/>
</dbReference>
<dbReference type="GO" id="GO:0005737">
    <property type="term" value="C:cytoplasm"/>
    <property type="evidence" value="ECO:0007669"/>
    <property type="project" value="TreeGrafter"/>
</dbReference>
<name>A0AAD5Y574_9FUNG</name>
<comment type="similarity">
    <text evidence="1">Belongs to the BicC family.</text>
</comment>
<dbReference type="SUPFAM" id="SSF47769">
    <property type="entry name" value="SAM/Pointed domain"/>
    <property type="match status" value="1"/>
</dbReference>
<dbReference type="Pfam" id="PF00536">
    <property type="entry name" value="SAM_1"/>
    <property type="match status" value="1"/>
</dbReference>
<dbReference type="SMART" id="SM00454">
    <property type="entry name" value="SAM"/>
    <property type="match status" value="1"/>
</dbReference>
<dbReference type="GO" id="GO:0003723">
    <property type="term" value="F:RNA binding"/>
    <property type="evidence" value="ECO:0007669"/>
    <property type="project" value="UniProtKB-UniRule"/>
</dbReference>
<dbReference type="InterPro" id="IPR036612">
    <property type="entry name" value="KH_dom_type_1_sf"/>
</dbReference>
<dbReference type="InterPro" id="IPR013761">
    <property type="entry name" value="SAM/pointed_sf"/>
</dbReference>
<dbReference type="EMBL" id="JADGKB010000016">
    <property type="protein sequence ID" value="KAJ3259659.1"/>
    <property type="molecule type" value="Genomic_DNA"/>
</dbReference>
<protein>
    <recommendedName>
        <fullName evidence="5">SAM domain-containing protein</fullName>
    </recommendedName>
</protein>
<dbReference type="Gene3D" id="1.10.150.50">
    <property type="entry name" value="Transcription Factor, Ets-1"/>
    <property type="match status" value="1"/>
</dbReference>
<gene>
    <name evidence="6" type="ORF">HK103_001920</name>
</gene>
<evidence type="ECO:0000313" key="6">
    <source>
        <dbReference type="EMBL" id="KAJ3259659.1"/>
    </source>
</evidence>
<dbReference type="SUPFAM" id="SSF54791">
    <property type="entry name" value="Eukaryotic type KH-domain (KH-domain type I)"/>
    <property type="match status" value="2"/>
</dbReference>
<keyword evidence="2" id="KW-0677">Repeat</keyword>
<dbReference type="InterPro" id="IPR004088">
    <property type="entry name" value="KH_dom_type_1"/>
</dbReference>
<keyword evidence="3" id="KW-0694">RNA-binding</keyword>
<comment type="caution">
    <text evidence="6">The sequence shown here is derived from an EMBL/GenBank/DDBJ whole genome shotgun (WGS) entry which is preliminary data.</text>
</comment>
<dbReference type="InterPro" id="IPR056553">
    <property type="entry name" value="KH_Mug60-KHD4"/>
</dbReference>
<dbReference type="PANTHER" id="PTHR10627">
    <property type="entry name" value="SCP160"/>
    <property type="match status" value="1"/>
</dbReference>
<dbReference type="Proteomes" id="UP001210925">
    <property type="component" value="Unassembled WGS sequence"/>
</dbReference>
<dbReference type="PROSITE" id="PS50084">
    <property type="entry name" value="KH_TYPE_1"/>
    <property type="match status" value="1"/>
</dbReference>
<evidence type="ECO:0000259" key="5">
    <source>
        <dbReference type="PROSITE" id="PS50105"/>
    </source>
</evidence>
<proteinExistence type="inferred from homology"/>
<dbReference type="SMART" id="SM00322">
    <property type="entry name" value="KH"/>
    <property type="match status" value="3"/>
</dbReference>
<evidence type="ECO:0000256" key="1">
    <source>
        <dbReference type="ARBA" id="ARBA00007662"/>
    </source>
</evidence>
<organism evidence="6 7">
    <name type="scientific">Boothiomyces macroporosus</name>
    <dbReference type="NCBI Taxonomy" id="261099"/>
    <lineage>
        <taxon>Eukaryota</taxon>
        <taxon>Fungi</taxon>
        <taxon>Fungi incertae sedis</taxon>
        <taxon>Chytridiomycota</taxon>
        <taxon>Chytridiomycota incertae sedis</taxon>
        <taxon>Chytridiomycetes</taxon>
        <taxon>Rhizophydiales</taxon>
        <taxon>Terramycetaceae</taxon>
        <taxon>Boothiomyces</taxon>
    </lineage>
</organism>
<evidence type="ECO:0000256" key="4">
    <source>
        <dbReference type="SAM" id="MobiDB-lite"/>
    </source>
</evidence>
<dbReference type="PANTHER" id="PTHR10627:SF69">
    <property type="entry name" value="PROTEIN BICAUDAL C"/>
    <property type="match status" value="1"/>
</dbReference>
<dbReference type="Pfam" id="PF24563">
    <property type="entry name" value="KH_Mug60-KHD4"/>
    <property type="match status" value="1"/>
</dbReference>
<accession>A0AAD5Y574</accession>
<dbReference type="CDD" id="cd22453">
    <property type="entry name" value="KH-I_MUG60_like"/>
    <property type="match status" value="1"/>
</dbReference>
<dbReference type="InterPro" id="IPR001660">
    <property type="entry name" value="SAM"/>
</dbReference>
<dbReference type="Gene3D" id="3.30.1370.10">
    <property type="entry name" value="K Homology domain, type 1"/>
    <property type="match status" value="2"/>
</dbReference>
<evidence type="ECO:0000313" key="7">
    <source>
        <dbReference type="Proteomes" id="UP001210925"/>
    </source>
</evidence>
<reference evidence="6" key="1">
    <citation type="submission" date="2020-05" db="EMBL/GenBank/DDBJ databases">
        <title>Phylogenomic resolution of chytrid fungi.</title>
        <authorList>
            <person name="Stajich J.E."/>
            <person name="Amses K."/>
            <person name="Simmons R."/>
            <person name="Seto K."/>
            <person name="Myers J."/>
            <person name="Bonds A."/>
            <person name="Quandt C.A."/>
            <person name="Barry K."/>
            <person name="Liu P."/>
            <person name="Grigoriev I."/>
            <person name="Longcore J.E."/>
            <person name="James T.Y."/>
        </authorList>
    </citation>
    <scope>NUCLEOTIDE SEQUENCE</scope>
    <source>
        <strain evidence="6">PLAUS21</strain>
    </source>
</reference>
<sequence length="1010" mass="113754">MAEALTMTCTTFGYNVVKYNFDDHSPQKIESLMTEQVIKVCEHAMNIYKCSVKYKCNETIGHRDSGKYTTKFTVTVIGPFTQVMNTKSLLLSSNPSQTVIIIKTIRNIILNDAGEMKLIVKNKLEEIKLKTETQITCVGGNSHLVGEPELPQSMDIEIFGPVEQAEKARLLCLSLLDELFGQSSSQFTVNPRMHYIVAGRKRAALNAIMHETNTSFYLPIPFTLLPKKDDTDTYPSTIIVTGDTNAIKDAKTRYQTLLQSTESKVITKQIPCLPRKLEWLFTFRKLEIRKIMTDNAVDFSFANLNGANTITVMGCEAHLIERAIKAIKRLICDYYVASIQTANLLDNADNFVRFCTDLTPLLNATSSKNKVEIVIYRNIIEIYGTNENTKQAYQDLTASELIKIRDTKIQIELGMEHREFINGKKNGKINRITKVSGCRIIFQENPNAYNMMIDLYSSVPNCLLTGIAMLEEELPAEMSFHIPETFHKRIIGVGGKNIQKIMKRYGVYVKFSNTEEYAQLGGYYENEDNVICRTPSKNAENLKDLKATIIEAVNATELIESQETIELPRQLTFWFCGVNMEFIHRMESEFRIRVSLPDKESGIDLIKLDGPTSLLPQIKAKFQTQVPYISNMDIPGTIAAYNLFNHSDFSKLKSKLKVEYDLDIILYYKKVERDFEVDFCIFLLHPSSLSINSYNEAKNAIIKLFTQHQVPFNSVAKSESYANLNPIFNQNYDSFQHFNSKLLAPSSTETPPQVRNSASGFGGFFSSSGSVPNIRQLFDETPAAPPGLIRSGTDARPKASSVIGRPPQMRTPLNEKTDYLRQAALNRTAITMPDLSVLGVGKSASMNDIMQAGMNQENTGFADPFGYRSSWAAPQFNKSLSSAAIMTEVKATLTQNSGLPPSYPRDTANEYPISPTDIEFDQKMEDQVQALDKQDSGESNRIARVLESIDHAKYLPLFIEHEIDYQTFLTLEDGDLKELGIKALGSRKKILSVIKECNTKPKLSRSPEHN</sequence>
<dbReference type="PROSITE" id="PS50105">
    <property type="entry name" value="SAM_DOMAIN"/>
    <property type="match status" value="1"/>
</dbReference>
<dbReference type="AlphaFoldDB" id="A0AAD5Y574"/>
<evidence type="ECO:0000256" key="2">
    <source>
        <dbReference type="ARBA" id="ARBA00022737"/>
    </source>
</evidence>
<keyword evidence="7" id="KW-1185">Reference proteome</keyword>
<evidence type="ECO:0000256" key="3">
    <source>
        <dbReference type="PROSITE-ProRule" id="PRU00117"/>
    </source>
</evidence>
<feature type="domain" description="SAM" evidence="5">
    <location>
        <begin position="937"/>
        <end position="1000"/>
    </location>
</feature>
<dbReference type="Pfam" id="PF00013">
    <property type="entry name" value="KH_1"/>
    <property type="match status" value="1"/>
</dbReference>